<protein>
    <submittedName>
        <fullName evidence="1">Uncharacterized protein</fullName>
    </submittedName>
</protein>
<dbReference type="EMBL" id="CM055739">
    <property type="protein sequence ID" value="KAJ8003534.1"/>
    <property type="molecule type" value="Genomic_DNA"/>
</dbReference>
<organism evidence="1 2">
    <name type="scientific">Dallia pectoralis</name>
    <name type="common">Alaska blackfish</name>
    <dbReference type="NCBI Taxonomy" id="75939"/>
    <lineage>
        <taxon>Eukaryota</taxon>
        <taxon>Metazoa</taxon>
        <taxon>Chordata</taxon>
        <taxon>Craniata</taxon>
        <taxon>Vertebrata</taxon>
        <taxon>Euteleostomi</taxon>
        <taxon>Actinopterygii</taxon>
        <taxon>Neopterygii</taxon>
        <taxon>Teleostei</taxon>
        <taxon>Protacanthopterygii</taxon>
        <taxon>Esociformes</taxon>
        <taxon>Umbridae</taxon>
        <taxon>Dallia</taxon>
    </lineage>
</organism>
<sequence length="89" mass="10064">MKENHKALREAPSQTRERPLDPRTRPVMKTGDTKQRQESGETKPLCSYGKGDAWGRKVSPLKERVTVSERPRDPLGGGDKANTSKHVRR</sequence>
<comment type="caution">
    <text evidence="1">The sequence shown here is derived from an EMBL/GenBank/DDBJ whole genome shotgun (WGS) entry which is preliminary data.</text>
</comment>
<evidence type="ECO:0000313" key="2">
    <source>
        <dbReference type="Proteomes" id="UP001157502"/>
    </source>
</evidence>
<accession>A0ACC2GIR3</accession>
<dbReference type="Proteomes" id="UP001157502">
    <property type="component" value="Chromosome 12"/>
</dbReference>
<evidence type="ECO:0000313" key="1">
    <source>
        <dbReference type="EMBL" id="KAJ8003534.1"/>
    </source>
</evidence>
<name>A0ACC2GIR3_DALPE</name>
<keyword evidence="2" id="KW-1185">Reference proteome</keyword>
<reference evidence="1" key="1">
    <citation type="submission" date="2021-05" db="EMBL/GenBank/DDBJ databases">
        <authorList>
            <person name="Pan Q."/>
            <person name="Jouanno E."/>
            <person name="Zahm M."/>
            <person name="Klopp C."/>
            <person name="Cabau C."/>
            <person name="Louis A."/>
            <person name="Berthelot C."/>
            <person name="Parey E."/>
            <person name="Roest Crollius H."/>
            <person name="Montfort J."/>
            <person name="Robinson-Rechavi M."/>
            <person name="Bouchez O."/>
            <person name="Lampietro C."/>
            <person name="Lopez Roques C."/>
            <person name="Donnadieu C."/>
            <person name="Postlethwait J."/>
            <person name="Bobe J."/>
            <person name="Dillon D."/>
            <person name="Chandos A."/>
            <person name="von Hippel F."/>
            <person name="Guiguen Y."/>
        </authorList>
    </citation>
    <scope>NUCLEOTIDE SEQUENCE</scope>
    <source>
        <strain evidence="1">YG-Jan2019</strain>
    </source>
</reference>
<gene>
    <name evidence="1" type="ORF">DPEC_G00149350</name>
</gene>
<proteinExistence type="predicted"/>